<proteinExistence type="predicted"/>
<dbReference type="EMBL" id="BPLR01019568">
    <property type="protein sequence ID" value="GIX69290.1"/>
    <property type="molecule type" value="Genomic_DNA"/>
</dbReference>
<dbReference type="Proteomes" id="UP001054945">
    <property type="component" value="Unassembled WGS sequence"/>
</dbReference>
<protein>
    <submittedName>
        <fullName evidence="1">Uncharacterized protein</fullName>
    </submittedName>
</protein>
<comment type="caution">
    <text evidence="1">The sequence shown here is derived from an EMBL/GenBank/DDBJ whole genome shotgun (WGS) entry which is preliminary data.</text>
</comment>
<evidence type="ECO:0000313" key="2">
    <source>
        <dbReference type="Proteomes" id="UP001054945"/>
    </source>
</evidence>
<keyword evidence="2" id="KW-1185">Reference proteome</keyword>
<accession>A0AAV4MBP8</accession>
<reference evidence="1 2" key="1">
    <citation type="submission" date="2021-06" db="EMBL/GenBank/DDBJ databases">
        <title>Caerostris extrusa draft genome.</title>
        <authorList>
            <person name="Kono N."/>
            <person name="Arakawa K."/>
        </authorList>
    </citation>
    <scope>NUCLEOTIDE SEQUENCE [LARGE SCALE GENOMIC DNA]</scope>
</reference>
<organism evidence="1 2">
    <name type="scientific">Caerostris extrusa</name>
    <name type="common">Bark spider</name>
    <name type="synonym">Caerostris bankana</name>
    <dbReference type="NCBI Taxonomy" id="172846"/>
    <lineage>
        <taxon>Eukaryota</taxon>
        <taxon>Metazoa</taxon>
        <taxon>Ecdysozoa</taxon>
        <taxon>Arthropoda</taxon>
        <taxon>Chelicerata</taxon>
        <taxon>Arachnida</taxon>
        <taxon>Araneae</taxon>
        <taxon>Araneomorphae</taxon>
        <taxon>Entelegynae</taxon>
        <taxon>Araneoidea</taxon>
        <taxon>Araneidae</taxon>
        <taxon>Caerostris</taxon>
    </lineage>
</organism>
<evidence type="ECO:0000313" key="1">
    <source>
        <dbReference type="EMBL" id="GIX69290.1"/>
    </source>
</evidence>
<gene>
    <name evidence="1" type="ORF">CEXT_183531</name>
</gene>
<dbReference type="AlphaFoldDB" id="A0AAV4MBP8"/>
<sequence length="67" mass="7817">MTTIPRFTSLCFSECWEYKDNSLTPFINPDIYQVTLYNLSRDLPLSSETERNLLEKDFLISPGTFFG</sequence>
<name>A0AAV4MBP8_CAEEX</name>